<comment type="cofactor">
    <cofactor evidence="1">
        <name>heme b</name>
        <dbReference type="ChEBI" id="CHEBI:60344"/>
    </cofactor>
</comment>
<evidence type="ECO:0000256" key="3">
    <source>
        <dbReference type="ARBA" id="ARBA00022448"/>
    </source>
</evidence>
<dbReference type="InterPro" id="IPR052168">
    <property type="entry name" value="Cytochrome_b561_oxidase"/>
</dbReference>
<dbReference type="RefSeq" id="WP_380018471.1">
    <property type="nucleotide sequence ID" value="NZ_JBHSHD010000001.1"/>
</dbReference>
<dbReference type="EMBL" id="JBHSHD010000001">
    <property type="protein sequence ID" value="MFC4818742.1"/>
    <property type="molecule type" value="Genomic_DNA"/>
</dbReference>
<evidence type="ECO:0000256" key="4">
    <source>
        <dbReference type="ARBA" id="ARBA00022475"/>
    </source>
</evidence>
<comment type="subcellular location">
    <subcellularLocation>
        <location evidence="2">Cell membrane</location>
        <topology evidence="2">Multi-pass membrane protein</topology>
    </subcellularLocation>
</comment>
<dbReference type="PANTHER" id="PTHR30529:SF7">
    <property type="entry name" value="CYTOCHROME B561 BACTERIAL_NI-HYDROGENASE DOMAIN-CONTAINING PROTEIN"/>
    <property type="match status" value="1"/>
</dbReference>
<feature type="domain" description="Cytochrome b561 bacterial/Ni-hydrogenase" evidence="14">
    <location>
        <begin position="10"/>
        <end position="181"/>
    </location>
</feature>
<proteinExistence type="inferred from homology"/>
<feature type="transmembrane region" description="Helical" evidence="13">
    <location>
        <begin position="91"/>
        <end position="110"/>
    </location>
</feature>
<organism evidence="15 16">
    <name type="scientific">Dokdonella ginsengisoli</name>
    <dbReference type="NCBI Taxonomy" id="363846"/>
    <lineage>
        <taxon>Bacteria</taxon>
        <taxon>Pseudomonadati</taxon>
        <taxon>Pseudomonadota</taxon>
        <taxon>Gammaproteobacteria</taxon>
        <taxon>Lysobacterales</taxon>
        <taxon>Rhodanobacteraceae</taxon>
        <taxon>Dokdonella</taxon>
    </lineage>
</organism>
<dbReference type="Pfam" id="PF01292">
    <property type="entry name" value="Ni_hydr_CYTB"/>
    <property type="match status" value="1"/>
</dbReference>
<evidence type="ECO:0000256" key="10">
    <source>
        <dbReference type="ARBA" id="ARBA00023004"/>
    </source>
</evidence>
<dbReference type="InterPro" id="IPR016174">
    <property type="entry name" value="Di-haem_cyt_TM"/>
</dbReference>
<protein>
    <submittedName>
        <fullName evidence="15">Cytochrome b</fullName>
    </submittedName>
</protein>
<gene>
    <name evidence="15" type="ORF">ACFO6Q_00285</name>
</gene>
<dbReference type="Gene3D" id="1.20.950.20">
    <property type="entry name" value="Transmembrane di-heme cytochromes, Chain C"/>
    <property type="match status" value="1"/>
</dbReference>
<evidence type="ECO:0000256" key="2">
    <source>
        <dbReference type="ARBA" id="ARBA00004651"/>
    </source>
</evidence>
<feature type="transmembrane region" description="Helical" evidence="13">
    <location>
        <begin position="16"/>
        <end position="38"/>
    </location>
</feature>
<evidence type="ECO:0000256" key="7">
    <source>
        <dbReference type="ARBA" id="ARBA00022723"/>
    </source>
</evidence>
<accession>A0ABV9QTG9</accession>
<evidence type="ECO:0000259" key="14">
    <source>
        <dbReference type="Pfam" id="PF01292"/>
    </source>
</evidence>
<evidence type="ECO:0000256" key="5">
    <source>
        <dbReference type="ARBA" id="ARBA00022617"/>
    </source>
</evidence>
<keyword evidence="6 13" id="KW-0812">Transmembrane</keyword>
<dbReference type="SUPFAM" id="SSF81342">
    <property type="entry name" value="Transmembrane di-heme cytochromes"/>
    <property type="match status" value="1"/>
</dbReference>
<comment type="similarity">
    <text evidence="12">Belongs to the cytochrome b561 family.</text>
</comment>
<keyword evidence="10" id="KW-0408">Iron</keyword>
<keyword evidence="8" id="KW-0249">Electron transport</keyword>
<keyword evidence="16" id="KW-1185">Reference proteome</keyword>
<dbReference type="InterPro" id="IPR011577">
    <property type="entry name" value="Cyt_b561_bac/Ni-Hgenase"/>
</dbReference>
<evidence type="ECO:0000256" key="8">
    <source>
        <dbReference type="ARBA" id="ARBA00022982"/>
    </source>
</evidence>
<keyword evidence="7" id="KW-0479">Metal-binding</keyword>
<comment type="caution">
    <text evidence="15">The sequence shown here is derived from an EMBL/GenBank/DDBJ whole genome shotgun (WGS) entry which is preliminary data.</text>
</comment>
<reference evidence="16" key="1">
    <citation type="journal article" date="2019" name="Int. J. Syst. Evol. Microbiol.">
        <title>The Global Catalogue of Microorganisms (GCM) 10K type strain sequencing project: providing services to taxonomists for standard genome sequencing and annotation.</title>
        <authorList>
            <consortium name="The Broad Institute Genomics Platform"/>
            <consortium name="The Broad Institute Genome Sequencing Center for Infectious Disease"/>
            <person name="Wu L."/>
            <person name="Ma J."/>
        </authorList>
    </citation>
    <scope>NUCLEOTIDE SEQUENCE [LARGE SCALE GENOMIC DNA]</scope>
    <source>
        <strain evidence="16">CCUG 30340</strain>
    </source>
</reference>
<evidence type="ECO:0000313" key="15">
    <source>
        <dbReference type="EMBL" id="MFC4818742.1"/>
    </source>
</evidence>
<dbReference type="Proteomes" id="UP001595886">
    <property type="component" value="Unassembled WGS sequence"/>
</dbReference>
<name>A0ABV9QTG9_9GAMM</name>
<feature type="transmembrane region" description="Helical" evidence="13">
    <location>
        <begin position="148"/>
        <end position="169"/>
    </location>
</feature>
<evidence type="ECO:0000256" key="11">
    <source>
        <dbReference type="ARBA" id="ARBA00023136"/>
    </source>
</evidence>
<keyword evidence="5" id="KW-0349">Heme</keyword>
<dbReference type="PANTHER" id="PTHR30529">
    <property type="entry name" value="CYTOCHROME B561"/>
    <property type="match status" value="1"/>
</dbReference>
<keyword evidence="9 13" id="KW-1133">Transmembrane helix</keyword>
<evidence type="ECO:0000256" key="1">
    <source>
        <dbReference type="ARBA" id="ARBA00001970"/>
    </source>
</evidence>
<evidence type="ECO:0000256" key="13">
    <source>
        <dbReference type="SAM" id="Phobius"/>
    </source>
</evidence>
<evidence type="ECO:0000256" key="6">
    <source>
        <dbReference type="ARBA" id="ARBA00022692"/>
    </source>
</evidence>
<keyword evidence="4" id="KW-1003">Cell membrane</keyword>
<evidence type="ECO:0000313" key="16">
    <source>
        <dbReference type="Proteomes" id="UP001595886"/>
    </source>
</evidence>
<evidence type="ECO:0000256" key="9">
    <source>
        <dbReference type="ARBA" id="ARBA00022989"/>
    </source>
</evidence>
<evidence type="ECO:0000256" key="12">
    <source>
        <dbReference type="ARBA" id="ARBA00037975"/>
    </source>
</evidence>
<sequence>MALKSDATSWGSVAKFFHWAIVLLILTQAVIGLVMVELPKRPSSIPVYSFHKSLGITILALAVLRLVWRLFDTRPRDVPGMPHWQALGARFGHALLYALIFAVPLSGWLFDSASSLRPLYWFNLFPMPNLTGGKNEAVKEWAEGAHELLFWVLILVAAGHAAAALVHHFHNRDETLARMLPWRSRARGLS</sequence>
<feature type="transmembrane region" description="Helical" evidence="13">
    <location>
        <begin position="50"/>
        <end position="71"/>
    </location>
</feature>
<keyword evidence="3" id="KW-0813">Transport</keyword>
<keyword evidence="11 13" id="KW-0472">Membrane</keyword>